<dbReference type="GO" id="GO:0005524">
    <property type="term" value="F:ATP binding"/>
    <property type="evidence" value="ECO:0007669"/>
    <property type="project" value="UniProtKB-KW"/>
</dbReference>
<keyword evidence="8" id="KW-0547">Nucleotide-binding</keyword>
<dbReference type="GO" id="GO:0009088">
    <property type="term" value="P:threonine biosynthetic process"/>
    <property type="evidence" value="ECO:0007669"/>
    <property type="project" value="UniProtKB-UniRule"/>
</dbReference>
<feature type="domain" description="GHMP kinase C-terminal" evidence="15">
    <location>
        <begin position="172"/>
        <end position="241"/>
    </location>
</feature>
<evidence type="ECO:0000256" key="5">
    <source>
        <dbReference type="ARBA" id="ARBA00022605"/>
    </source>
</evidence>
<keyword evidence="17" id="KW-1185">Reference proteome</keyword>
<dbReference type="UniPathway" id="UPA00050">
    <property type="reaction ID" value="UER00064"/>
</dbReference>
<dbReference type="Gene3D" id="3.30.70.890">
    <property type="entry name" value="GHMP kinase, C-terminal domain"/>
    <property type="match status" value="1"/>
</dbReference>
<evidence type="ECO:0000256" key="13">
    <source>
        <dbReference type="NCBIfam" id="TIGR00191"/>
    </source>
</evidence>
<evidence type="ECO:0000256" key="2">
    <source>
        <dbReference type="ARBA" id="ARBA00007370"/>
    </source>
</evidence>
<evidence type="ECO:0000256" key="4">
    <source>
        <dbReference type="ARBA" id="ARBA00017858"/>
    </source>
</evidence>
<evidence type="ECO:0000256" key="10">
    <source>
        <dbReference type="ARBA" id="ARBA00022840"/>
    </source>
</evidence>
<dbReference type="AlphaFoldDB" id="A0A1L8RJV2"/>
<keyword evidence="10" id="KW-0067">ATP-binding</keyword>
<dbReference type="NCBIfam" id="TIGR00191">
    <property type="entry name" value="thrB"/>
    <property type="match status" value="1"/>
</dbReference>
<reference evidence="16 17" key="1">
    <citation type="submission" date="2014-12" db="EMBL/GenBank/DDBJ databases">
        <title>Draft genome sequences of 29 type strains of Enterococci.</title>
        <authorList>
            <person name="Zhong Z."/>
            <person name="Sun Z."/>
            <person name="Liu W."/>
            <person name="Zhang W."/>
            <person name="Zhang H."/>
        </authorList>
    </citation>
    <scope>NUCLEOTIDE SEQUENCE [LARGE SCALE GENOMIC DNA]</scope>
    <source>
        <strain evidence="16 17">DSM 17029</strain>
    </source>
</reference>
<name>A0A1L8RJV2_9ENTE</name>
<evidence type="ECO:0000313" key="16">
    <source>
        <dbReference type="EMBL" id="OJG20018.1"/>
    </source>
</evidence>
<dbReference type="PIRSF" id="PIRSF000676">
    <property type="entry name" value="Homoser_kin"/>
    <property type="match status" value="1"/>
</dbReference>
<dbReference type="Pfam" id="PF00288">
    <property type="entry name" value="GHMP_kinases_N"/>
    <property type="match status" value="1"/>
</dbReference>
<dbReference type="Pfam" id="PF08544">
    <property type="entry name" value="GHMP_kinases_C"/>
    <property type="match status" value="1"/>
</dbReference>
<dbReference type="GO" id="GO:0004413">
    <property type="term" value="F:homoserine kinase activity"/>
    <property type="evidence" value="ECO:0007669"/>
    <property type="project" value="UniProtKB-UniRule"/>
</dbReference>
<proteinExistence type="inferred from homology"/>
<dbReference type="PANTHER" id="PTHR20861">
    <property type="entry name" value="HOMOSERINE/4-DIPHOSPHOCYTIDYL-2-C-METHYL-D-ERYTHRITOL KINASE"/>
    <property type="match status" value="1"/>
</dbReference>
<dbReference type="EMBL" id="JXKH01000001">
    <property type="protein sequence ID" value="OJG20018.1"/>
    <property type="molecule type" value="Genomic_DNA"/>
</dbReference>
<evidence type="ECO:0000259" key="15">
    <source>
        <dbReference type="Pfam" id="PF08544"/>
    </source>
</evidence>
<comment type="caution">
    <text evidence="16">The sequence shown here is derived from an EMBL/GenBank/DDBJ whole genome shotgun (WGS) entry which is preliminary data.</text>
</comment>
<dbReference type="InterPro" id="IPR006203">
    <property type="entry name" value="GHMP_knse_ATP-bd_CS"/>
</dbReference>
<dbReference type="InterPro" id="IPR036554">
    <property type="entry name" value="GHMP_kinase_C_sf"/>
</dbReference>
<dbReference type="PROSITE" id="PS00627">
    <property type="entry name" value="GHMP_KINASES_ATP"/>
    <property type="match status" value="1"/>
</dbReference>
<dbReference type="InterPro" id="IPR006204">
    <property type="entry name" value="GHMP_kinase_N_dom"/>
</dbReference>
<dbReference type="Proteomes" id="UP000181884">
    <property type="component" value="Unassembled WGS sequence"/>
</dbReference>
<dbReference type="PANTHER" id="PTHR20861:SF1">
    <property type="entry name" value="HOMOSERINE KINASE"/>
    <property type="match status" value="1"/>
</dbReference>
<evidence type="ECO:0000256" key="6">
    <source>
        <dbReference type="ARBA" id="ARBA00022679"/>
    </source>
</evidence>
<dbReference type="Gene3D" id="3.30.230.10">
    <property type="match status" value="1"/>
</dbReference>
<sequence length="269" mass="29093">MALSSYLSIEVIEEADTWQIQHHLGSEIPSDAENLLVQTALRIAPELKPHVLKMTSDIPLTRGLGSSSSVIVAGIELANRLQQLNLPLHEKIRLATVIEGHPDNVAPAFCGNLVVAAYVEDTLHYATHHFPECDVIAFIPKRPLATSESRGRLPRELPYKDAVAASAIANVMVAAVSNGNLPLAGQLMEEDRWHEPYRAALVPWLSRIRDLGHRHGAYGTFLSGAGPTVLMLTPSEVTASLLAALAPLAEEIDATVESLSVDQEGVQVF</sequence>
<comment type="pathway">
    <text evidence="1">Amino-acid biosynthesis; L-threonine biosynthesis; L-threonine from L-aspartate: step 4/5.</text>
</comment>
<feature type="domain" description="GHMP kinase N-terminal" evidence="14">
    <location>
        <begin position="34"/>
        <end position="111"/>
    </location>
</feature>
<dbReference type="PRINTS" id="PR00958">
    <property type="entry name" value="HOMSERKINASE"/>
</dbReference>
<comment type="function">
    <text evidence="12">Catalyzes the ATP-dependent phosphorylation of L-homoserine to L-homoserine phosphate.</text>
</comment>
<protein>
    <recommendedName>
        <fullName evidence="4 13">Homoserine kinase</fullName>
        <ecNumber evidence="3 13">2.7.1.39</ecNumber>
    </recommendedName>
</protein>
<dbReference type="EC" id="2.7.1.39" evidence="3 13"/>
<dbReference type="InterPro" id="IPR020568">
    <property type="entry name" value="Ribosomal_Su5_D2-typ_SF"/>
</dbReference>
<evidence type="ECO:0000256" key="7">
    <source>
        <dbReference type="ARBA" id="ARBA00022697"/>
    </source>
</evidence>
<comment type="catalytic activity">
    <reaction evidence="11">
        <text>L-homoserine + ATP = O-phospho-L-homoserine + ADP + H(+)</text>
        <dbReference type="Rhea" id="RHEA:13985"/>
        <dbReference type="ChEBI" id="CHEBI:15378"/>
        <dbReference type="ChEBI" id="CHEBI:30616"/>
        <dbReference type="ChEBI" id="CHEBI:57476"/>
        <dbReference type="ChEBI" id="CHEBI:57590"/>
        <dbReference type="ChEBI" id="CHEBI:456216"/>
        <dbReference type="EC" id="2.7.1.39"/>
    </reaction>
</comment>
<evidence type="ECO:0000256" key="9">
    <source>
        <dbReference type="ARBA" id="ARBA00022777"/>
    </source>
</evidence>
<dbReference type="InterPro" id="IPR000870">
    <property type="entry name" value="Homoserine_kinase"/>
</dbReference>
<keyword evidence="6" id="KW-0808">Transferase</keyword>
<evidence type="ECO:0000259" key="14">
    <source>
        <dbReference type="Pfam" id="PF00288"/>
    </source>
</evidence>
<evidence type="ECO:0000313" key="17">
    <source>
        <dbReference type="Proteomes" id="UP000181884"/>
    </source>
</evidence>
<evidence type="ECO:0000256" key="3">
    <source>
        <dbReference type="ARBA" id="ARBA00012078"/>
    </source>
</evidence>
<dbReference type="STRING" id="214095.RU97_GL000251"/>
<evidence type="ECO:0000256" key="12">
    <source>
        <dbReference type="ARBA" id="ARBA00049954"/>
    </source>
</evidence>
<comment type="similarity">
    <text evidence="2">Belongs to the GHMP kinase family. Homoserine kinase subfamily.</text>
</comment>
<dbReference type="SUPFAM" id="SSF54211">
    <property type="entry name" value="Ribosomal protein S5 domain 2-like"/>
    <property type="match status" value="1"/>
</dbReference>
<evidence type="ECO:0000256" key="11">
    <source>
        <dbReference type="ARBA" id="ARBA00049375"/>
    </source>
</evidence>
<evidence type="ECO:0000256" key="8">
    <source>
        <dbReference type="ARBA" id="ARBA00022741"/>
    </source>
</evidence>
<dbReference type="SUPFAM" id="SSF55060">
    <property type="entry name" value="GHMP Kinase, C-terminal domain"/>
    <property type="match status" value="1"/>
</dbReference>
<accession>A0A1L8RJV2</accession>
<organism evidence="16 17">
    <name type="scientific">Enterococcus canis</name>
    <dbReference type="NCBI Taxonomy" id="214095"/>
    <lineage>
        <taxon>Bacteria</taxon>
        <taxon>Bacillati</taxon>
        <taxon>Bacillota</taxon>
        <taxon>Bacilli</taxon>
        <taxon>Lactobacillales</taxon>
        <taxon>Enterococcaceae</taxon>
        <taxon>Enterococcus</taxon>
    </lineage>
</organism>
<keyword evidence="9 16" id="KW-0418">Kinase</keyword>
<keyword evidence="5" id="KW-0028">Amino-acid biosynthesis</keyword>
<keyword evidence="7" id="KW-0791">Threonine biosynthesis</keyword>
<evidence type="ECO:0000256" key="1">
    <source>
        <dbReference type="ARBA" id="ARBA00005015"/>
    </source>
</evidence>
<dbReference type="InterPro" id="IPR014721">
    <property type="entry name" value="Ribsml_uS5_D2-typ_fold_subgr"/>
</dbReference>
<gene>
    <name evidence="16" type="ORF">RU97_GL000251</name>
</gene>
<dbReference type="InterPro" id="IPR013750">
    <property type="entry name" value="GHMP_kinase_C_dom"/>
</dbReference>